<keyword evidence="4 5" id="KW-0539">Nucleus</keyword>
<keyword evidence="1 5" id="KW-0805">Transcription regulation</keyword>
<evidence type="ECO:0000256" key="1">
    <source>
        <dbReference type="ARBA" id="ARBA00023015"/>
    </source>
</evidence>
<reference evidence="8" key="1">
    <citation type="submission" date="2022-02" db="EMBL/GenBank/DDBJ databases">
        <title>Atlantic sturgeon de novo genome assembly.</title>
        <authorList>
            <person name="Stock M."/>
            <person name="Klopp C."/>
            <person name="Guiguen Y."/>
            <person name="Cabau C."/>
            <person name="Parinello H."/>
            <person name="Santidrian Yebra-Pimentel E."/>
            <person name="Kuhl H."/>
            <person name="Dirks R.P."/>
            <person name="Guessner J."/>
            <person name="Wuertz S."/>
            <person name="Du K."/>
            <person name="Schartl M."/>
        </authorList>
    </citation>
    <scope>NUCLEOTIDE SEQUENCE</scope>
    <source>
        <strain evidence="8">STURGEONOMICS-FGT-2020</strain>
        <tissue evidence="8">Whole blood</tissue>
    </source>
</reference>
<feature type="compositionally biased region" description="Basic and acidic residues" evidence="6">
    <location>
        <begin position="192"/>
        <end position="210"/>
    </location>
</feature>
<dbReference type="InterPro" id="IPR039595">
    <property type="entry name" value="TE2IP/Rap1"/>
</dbReference>
<dbReference type="AlphaFoldDB" id="A0AAD8G3H5"/>
<evidence type="ECO:0000313" key="9">
    <source>
        <dbReference type="Proteomes" id="UP001230051"/>
    </source>
</evidence>
<dbReference type="CDD" id="cd11653">
    <property type="entry name" value="rap1_RCT"/>
    <property type="match status" value="1"/>
</dbReference>
<dbReference type="Pfam" id="PF11626">
    <property type="entry name" value="Rap1_C"/>
    <property type="match status" value="1"/>
</dbReference>
<sequence>MQSTECDSSTEDLAATPSNVATRSTKRKSRVEETEAMGTSSHPQVEIQAVEPEEMKEATNGAEKEEETLEKEVSDTEEEIRQGQEVAMESASLSRAERWKMQFLELFIREFEPDDETPDLEVTGEAGEQEEAGAHSVIAGQESVPVAGRAELEVPQSPLSWLCKYVKYRDSFIVDSQMQEGASDPSDPSETQEERHAPETEPGAEEREAGTQRALAGQESVPVAGGAHYSLSCLCKFIIYGDSLVVDFSDPSEAELVDAIAAVQFLMDEFEVDLVCVVKSLLKNSGDFQAARHYLHTGRRADGRPLWTRHDDLALQSGDPATKQALILKYGEENVAKRGAFFSA</sequence>
<dbReference type="EMBL" id="JAGXEW010000010">
    <property type="protein sequence ID" value="KAK1167310.1"/>
    <property type="molecule type" value="Genomic_DNA"/>
</dbReference>
<evidence type="ECO:0000256" key="6">
    <source>
        <dbReference type="SAM" id="MobiDB-lite"/>
    </source>
</evidence>
<evidence type="ECO:0000256" key="2">
    <source>
        <dbReference type="ARBA" id="ARBA00023159"/>
    </source>
</evidence>
<evidence type="ECO:0000256" key="4">
    <source>
        <dbReference type="ARBA" id="ARBA00023242"/>
    </source>
</evidence>
<keyword evidence="5" id="KW-0779">Telomere</keyword>
<keyword evidence="9" id="KW-1185">Reference proteome</keyword>
<feature type="compositionally biased region" description="Basic and acidic residues" evidence="6">
    <location>
        <begin position="70"/>
        <end position="82"/>
    </location>
</feature>
<keyword evidence="2 5" id="KW-0010">Activator</keyword>
<protein>
    <recommendedName>
        <fullName evidence="5">Telomeric repeat-binding factor 2-interacting protein 1</fullName>
        <shortName evidence="5">TERF2-interacting telomeric protein 1</shortName>
    </recommendedName>
    <alternativeName>
        <fullName evidence="5">Repressor/activator protein 1 homolog</fullName>
    </alternativeName>
</protein>
<evidence type="ECO:0000256" key="5">
    <source>
        <dbReference type="RuleBase" id="RU367107"/>
    </source>
</evidence>
<evidence type="ECO:0000256" key="3">
    <source>
        <dbReference type="ARBA" id="ARBA00023163"/>
    </source>
</evidence>
<dbReference type="GO" id="GO:0042162">
    <property type="term" value="F:telomeric DNA binding"/>
    <property type="evidence" value="ECO:0007669"/>
    <property type="project" value="TreeGrafter"/>
</dbReference>
<organism evidence="8 9">
    <name type="scientific">Acipenser oxyrinchus oxyrinchus</name>
    <dbReference type="NCBI Taxonomy" id="40147"/>
    <lineage>
        <taxon>Eukaryota</taxon>
        <taxon>Metazoa</taxon>
        <taxon>Chordata</taxon>
        <taxon>Craniata</taxon>
        <taxon>Vertebrata</taxon>
        <taxon>Euteleostomi</taxon>
        <taxon>Actinopterygii</taxon>
        <taxon>Chondrostei</taxon>
        <taxon>Acipenseriformes</taxon>
        <taxon>Acipenseridae</taxon>
        <taxon>Acipenser</taxon>
    </lineage>
</organism>
<comment type="caution">
    <text evidence="8">The sequence shown here is derived from an EMBL/GenBank/DDBJ whole genome shotgun (WGS) entry which is preliminary data.</text>
</comment>
<accession>A0AAD8G3H5</accession>
<comment type="similarity">
    <text evidence="5">Belongs to the RAP1 family.</text>
</comment>
<comment type="function">
    <text evidence="5">Acts both as a regulator of telomere function and as a transcription regulator. Involved in the regulation of telomere length and protection as a component of the shelterin complex (telosome). Does not bind DNA directly: recruited to telomeric double-stranded 5'-TTAGGG-3' repeats via its interaction with terf2. Independently of its function in telomeres, also acts as a transcription regulator: recruited to extratelomeric 5'-TTAGGG-3' sites via its association with terf2 or other factors, and regulates gene expression.</text>
</comment>
<dbReference type="PANTHER" id="PTHR16466">
    <property type="entry name" value="TELOMERE REPEAT-BINDING FACTOR 2-INTERACTING PROTEIN 1"/>
    <property type="match status" value="1"/>
</dbReference>
<keyword evidence="3 5" id="KW-0804">Transcription</keyword>
<dbReference type="PANTHER" id="PTHR16466:SF6">
    <property type="entry name" value="TELOMERIC REPEAT-BINDING FACTOR 2-INTERACTING PROTEIN 1"/>
    <property type="match status" value="1"/>
</dbReference>
<dbReference type="InterPro" id="IPR038104">
    <property type="entry name" value="Rap1_C_sf"/>
</dbReference>
<gene>
    <name evidence="8" type="primary">TERF2IP</name>
    <name evidence="8" type="ORF">AOXY_G12032</name>
</gene>
<proteinExistence type="inferred from homology"/>
<dbReference type="GO" id="GO:0031848">
    <property type="term" value="P:protection from non-homologous end joining at telomere"/>
    <property type="evidence" value="ECO:0007669"/>
    <property type="project" value="TreeGrafter"/>
</dbReference>
<evidence type="ECO:0000259" key="7">
    <source>
        <dbReference type="Pfam" id="PF11626"/>
    </source>
</evidence>
<dbReference type="Proteomes" id="UP001230051">
    <property type="component" value="Unassembled WGS sequence"/>
</dbReference>
<dbReference type="Gene3D" id="1.10.10.2170">
    <property type="match status" value="1"/>
</dbReference>
<comment type="subunit">
    <text evidence="5">Homodimer.</text>
</comment>
<dbReference type="GO" id="GO:0070187">
    <property type="term" value="C:shelterin complex"/>
    <property type="evidence" value="ECO:0007669"/>
    <property type="project" value="TreeGrafter"/>
</dbReference>
<feature type="region of interest" description="Disordered" evidence="6">
    <location>
        <begin position="177"/>
        <end position="217"/>
    </location>
</feature>
<evidence type="ECO:0000313" key="8">
    <source>
        <dbReference type="EMBL" id="KAK1167310.1"/>
    </source>
</evidence>
<dbReference type="GO" id="GO:0010833">
    <property type="term" value="P:telomere maintenance via telomere lengthening"/>
    <property type="evidence" value="ECO:0007669"/>
    <property type="project" value="UniProtKB-UniRule"/>
</dbReference>
<keyword evidence="5" id="KW-0158">Chromosome</keyword>
<comment type="subcellular location">
    <subcellularLocation>
        <location evidence="5">Nucleus</location>
    </subcellularLocation>
    <subcellularLocation>
        <location evidence="5">Chromosome</location>
        <location evidence="5">Telomere</location>
    </subcellularLocation>
</comment>
<name>A0AAD8G3H5_ACIOX</name>
<dbReference type="GO" id="GO:0006355">
    <property type="term" value="P:regulation of DNA-templated transcription"/>
    <property type="evidence" value="ECO:0007669"/>
    <property type="project" value="UniProtKB-UniRule"/>
</dbReference>
<feature type="region of interest" description="Disordered" evidence="6">
    <location>
        <begin position="1"/>
        <end position="94"/>
    </location>
</feature>
<dbReference type="InterPro" id="IPR021661">
    <property type="entry name" value="Rap1_C"/>
</dbReference>
<feature type="domain" description="TRF2-interacting telomeric protein/Rap1 C-terminal" evidence="7">
    <location>
        <begin position="267"/>
        <end position="342"/>
    </location>
</feature>